<dbReference type="GO" id="GO:0046677">
    <property type="term" value="P:response to antibiotic"/>
    <property type="evidence" value="ECO:0007669"/>
    <property type="project" value="InterPro"/>
</dbReference>
<dbReference type="PANTHER" id="PTHR35333">
    <property type="entry name" value="BETA-LACTAMASE"/>
    <property type="match status" value="1"/>
</dbReference>
<evidence type="ECO:0000256" key="1">
    <source>
        <dbReference type="SAM" id="Phobius"/>
    </source>
</evidence>
<keyword evidence="4" id="KW-1185">Reference proteome</keyword>
<feature type="domain" description="Beta-lactamase class A catalytic" evidence="2">
    <location>
        <begin position="129"/>
        <end position="327"/>
    </location>
</feature>
<dbReference type="SUPFAM" id="SSF56601">
    <property type="entry name" value="beta-lactamase/transpeptidase-like"/>
    <property type="match status" value="1"/>
</dbReference>
<feature type="transmembrane region" description="Helical" evidence="1">
    <location>
        <begin position="25"/>
        <end position="43"/>
    </location>
</feature>
<dbReference type="InterPro" id="IPR045155">
    <property type="entry name" value="Beta-lactam_cat"/>
</dbReference>
<sequence>MGFRGNIPIDIRVSGRRRRLNFKRLFTVIGVIVIIAGTVAFVLNRDKIFKKPENEVFMPATSAAKTQNTTEQAALTTFKEDIGEAAFIGGARQGVRQGRAVYRSLERSRMDEFKSELEDYVSTFKGQYGIYFWDLNTDISFGINESDEYLAASTVKIPINLYLFNKIKDGEIDPEEKLVYTKSTDYEAGTGRIQYQNDGTEYTIRELSALSIRESDNVAVNMLIRKLDRQNYKDYMKQSGGVVVTEKNESCPSDMALYMKAIYDFYNENPDVGGELIDSLQSTIYNDRIPKLLPKAVKVAHKVGNQLGALHDIGLVFADRPYVIAIMSKNINEEEGYDVIANISKKVYDFVQGK</sequence>
<dbReference type="GO" id="GO:0008800">
    <property type="term" value="F:beta-lactamase activity"/>
    <property type="evidence" value="ECO:0007669"/>
    <property type="project" value="InterPro"/>
</dbReference>
<dbReference type="Proteomes" id="UP000253034">
    <property type="component" value="Unassembled WGS sequence"/>
</dbReference>
<evidence type="ECO:0000313" key="3">
    <source>
        <dbReference type="EMBL" id="RCX17941.1"/>
    </source>
</evidence>
<keyword evidence="1" id="KW-0812">Transmembrane</keyword>
<gene>
    <name evidence="3" type="ORF">DFR58_106109</name>
</gene>
<dbReference type="PANTHER" id="PTHR35333:SF3">
    <property type="entry name" value="BETA-LACTAMASE-TYPE TRANSPEPTIDASE FOLD CONTAINING PROTEIN"/>
    <property type="match status" value="1"/>
</dbReference>
<dbReference type="Gene3D" id="3.40.710.10">
    <property type="entry name" value="DD-peptidase/beta-lactamase superfamily"/>
    <property type="match status" value="1"/>
</dbReference>
<dbReference type="OrthoDB" id="9775096at2"/>
<dbReference type="EMBL" id="QPJT01000006">
    <property type="protein sequence ID" value="RCX17941.1"/>
    <property type="molecule type" value="Genomic_DNA"/>
</dbReference>
<dbReference type="RefSeq" id="WP_114297087.1">
    <property type="nucleotide sequence ID" value="NZ_QPJT01000006.1"/>
</dbReference>
<dbReference type="AlphaFoldDB" id="A0A369B956"/>
<dbReference type="Pfam" id="PF13354">
    <property type="entry name" value="Beta-lactamase2"/>
    <property type="match status" value="1"/>
</dbReference>
<keyword evidence="1" id="KW-0472">Membrane</keyword>
<comment type="caution">
    <text evidence="3">The sequence shown here is derived from an EMBL/GenBank/DDBJ whole genome shotgun (WGS) entry which is preliminary data.</text>
</comment>
<protein>
    <submittedName>
        <fullName evidence="3">Beta-lactamase class A</fullName>
    </submittedName>
</protein>
<dbReference type="InterPro" id="IPR000871">
    <property type="entry name" value="Beta-lactam_class-A"/>
</dbReference>
<keyword evidence="1" id="KW-1133">Transmembrane helix</keyword>
<dbReference type="GO" id="GO:0030655">
    <property type="term" value="P:beta-lactam antibiotic catabolic process"/>
    <property type="evidence" value="ECO:0007669"/>
    <property type="project" value="InterPro"/>
</dbReference>
<proteinExistence type="predicted"/>
<reference evidence="3 4" key="1">
    <citation type="submission" date="2018-07" db="EMBL/GenBank/DDBJ databases">
        <title>Genomic Encyclopedia of Type Strains, Phase IV (KMG-IV): sequencing the most valuable type-strain genomes for metagenomic binning, comparative biology and taxonomic classification.</title>
        <authorList>
            <person name="Goeker M."/>
        </authorList>
    </citation>
    <scope>NUCLEOTIDE SEQUENCE [LARGE SCALE GENOMIC DNA]</scope>
    <source>
        <strain evidence="3 4">DSM 27016</strain>
    </source>
</reference>
<accession>A0A369B956</accession>
<dbReference type="InterPro" id="IPR012338">
    <property type="entry name" value="Beta-lactam/transpept-like"/>
</dbReference>
<evidence type="ECO:0000259" key="2">
    <source>
        <dbReference type="Pfam" id="PF13354"/>
    </source>
</evidence>
<organism evidence="3 4">
    <name type="scientific">Anaerobacterium chartisolvens</name>
    <dbReference type="NCBI Taxonomy" id="1297424"/>
    <lineage>
        <taxon>Bacteria</taxon>
        <taxon>Bacillati</taxon>
        <taxon>Bacillota</taxon>
        <taxon>Clostridia</taxon>
        <taxon>Eubacteriales</taxon>
        <taxon>Oscillospiraceae</taxon>
        <taxon>Anaerobacterium</taxon>
    </lineage>
</organism>
<name>A0A369B956_9FIRM</name>
<evidence type="ECO:0000313" key="4">
    <source>
        <dbReference type="Proteomes" id="UP000253034"/>
    </source>
</evidence>